<dbReference type="Proteomes" id="UP000220251">
    <property type="component" value="Unassembled WGS sequence"/>
</dbReference>
<dbReference type="Gene3D" id="2.115.10.20">
    <property type="entry name" value="Glycosyl hydrolase domain, family 43"/>
    <property type="match status" value="1"/>
</dbReference>
<evidence type="ECO:0000313" key="4">
    <source>
        <dbReference type="EMBL" id="CRX39548.1"/>
    </source>
</evidence>
<sequence length="348" mass="40377">MRSPLIQFTLLLQLALFSLIRCYSAPDYVNLEESAQDFVLETKRIIIPGYPDAFNPSIVKWQGKNLMSFRFRDKETGNTDPVGLVWLDSHFEVKGTPQILQIDEEGRSYPSRAQDPRLIKIGENLFVVYSNVFLEEGKEVRRVMYSRLIFDGSAFSLQDPEAIHAIEGKPLKPIEKNWVPFVYNRELYLSYTIVPHRVYQPVKGAEACRLIAETKAKIEWPWGDIRGGTQALKLGNEYLSFFHCWKDMFSAHSNGKKISHYFIAAYTFSAEPPFELKRVSPEPIFAKGFYQEPYYITWKPLRCVFPCGYIVEGDNIWISYGRQDHEVWVMKLDKKGLLKSLVPLETEY</sequence>
<keyword evidence="5" id="KW-1185">Reference proteome</keyword>
<dbReference type="AlphaFoldDB" id="A0A0H5DT58"/>
<reference evidence="5" key="1">
    <citation type="submission" date="2015-06" db="EMBL/GenBank/DDBJ databases">
        <authorList>
            <person name="Bertelli C."/>
        </authorList>
    </citation>
    <scope>NUCLEOTIDE SEQUENCE [LARGE SCALE GENOMIC DNA]</scope>
    <source>
        <strain evidence="5">CRIB-30</strain>
    </source>
</reference>
<organism evidence="4 5">
    <name type="scientific">Estrella lausannensis</name>
    <dbReference type="NCBI Taxonomy" id="483423"/>
    <lineage>
        <taxon>Bacteria</taxon>
        <taxon>Pseudomonadati</taxon>
        <taxon>Chlamydiota</taxon>
        <taxon>Chlamydiia</taxon>
        <taxon>Parachlamydiales</taxon>
        <taxon>Candidatus Criblamydiaceae</taxon>
        <taxon>Estrella</taxon>
    </lineage>
</organism>
<keyword evidence="1" id="KW-0328">Glycosyltransferase</keyword>
<keyword evidence="2" id="KW-0808">Transferase</keyword>
<dbReference type="EMBL" id="CWGJ01000028">
    <property type="protein sequence ID" value="CRX39548.1"/>
    <property type="molecule type" value="Genomic_DNA"/>
</dbReference>
<dbReference type="InterPro" id="IPR023296">
    <property type="entry name" value="Glyco_hydro_beta-prop_sf"/>
</dbReference>
<name>A0A0H5DT58_9BACT</name>
<dbReference type="PANTHER" id="PTHR34106">
    <property type="entry name" value="GLYCOSIDASE"/>
    <property type="match status" value="1"/>
</dbReference>
<evidence type="ECO:0000313" key="5">
    <source>
        <dbReference type="Proteomes" id="UP000220251"/>
    </source>
</evidence>
<evidence type="ECO:0000256" key="1">
    <source>
        <dbReference type="ARBA" id="ARBA00022676"/>
    </source>
</evidence>
<evidence type="ECO:0000256" key="2">
    <source>
        <dbReference type="ARBA" id="ARBA00022679"/>
    </source>
</evidence>
<dbReference type="PANTHER" id="PTHR34106:SF5">
    <property type="entry name" value="GLYCOSIDASE"/>
    <property type="match status" value="1"/>
</dbReference>
<dbReference type="InterPro" id="IPR007184">
    <property type="entry name" value="Mannoside_phosphorylase"/>
</dbReference>
<dbReference type="SUPFAM" id="SSF75005">
    <property type="entry name" value="Arabinanase/levansucrase/invertase"/>
    <property type="match status" value="1"/>
</dbReference>
<comment type="similarity">
    <text evidence="3">Belongs to the glycosyl hydrolase 130 family.</text>
</comment>
<proteinExistence type="inferred from homology"/>
<evidence type="ECO:0000256" key="3">
    <source>
        <dbReference type="ARBA" id="ARBA00024356"/>
    </source>
</evidence>
<dbReference type="GO" id="GO:0016757">
    <property type="term" value="F:glycosyltransferase activity"/>
    <property type="evidence" value="ECO:0007669"/>
    <property type="project" value="UniProtKB-KW"/>
</dbReference>
<protein>
    <submittedName>
        <fullName evidence="4">Uncharacterized protein</fullName>
    </submittedName>
</protein>
<accession>A0A0H5DT58</accession>
<gene>
    <name evidence="4" type="ORF">ELAC_2228</name>
</gene>